<dbReference type="EMBL" id="WOEY01000078">
    <property type="protein sequence ID" value="NPT43436.1"/>
    <property type="molecule type" value="Genomic_DNA"/>
</dbReference>
<name>A0ABX2BTT6_9BURK</name>
<keyword evidence="3" id="KW-1185">Reference proteome</keyword>
<accession>A0ABX2BTT6</accession>
<reference evidence="2 3" key="1">
    <citation type="submission" date="2019-11" db="EMBL/GenBank/DDBJ databases">
        <title>Metabolism of dissolved organic matter in forest soils.</title>
        <authorList>
            <person name="Cyle K.T."/>
            <person name="Wilhelm R.C."/>
            <person name="Martinez C.E."/>
        </authorList>
    </citation>
    <scope>NUCLEOTIDE SEQUENCE [LARGE SCALE GENOMIC DNA]</scope>
    <source>
        <strain evidence="2 3">1N</strain>
    </source>
</reference>
<feature type="domain" description="AMP-dependent synthetase/ligase" evidence="1">
    <location>
        <begin position="16"/>
        <end position="94"/>
    </location>
</feature>
<gene>
    <name evidence="2" type="ORF">GNZ12_19415</name>
</gene>
<dbReference type="PANTHER" id="PTHR43767">
    <property type="entry name" value="LONG-CHAIN-FATTY-ACID--COA LIGASE"/>
    <property type="match status" value="1"/>
</dbReference>
<dbReference type="InterPro" id="IPR042099">
    <property type="entry name" value="ANL_N_sf"/>
</dbReference>
<evidence type="ECO:0000313" key="3">
    <source>
        <dbReference type="Proteomes" id="UP000652198"/>
    </source>
</evidence>
<evidence type="ECO:0000259" key="1">
    <source>
        <dbReference type="Pfam" id="PF00501"/>
    </source>
</evidence>
<dbReference type="InterPro" id="IPR000873">
    <property type="entry name" value="AMP-dep_synth/lig_dom"/>
</dbReference>
<dbReference type="Proteomes" id="UP000652198">
    <property type="component" value="Unassembled WGS sequence"/>
</dbReference>
<dbReference type="PANTHER" id="PTHR43767:SF1">
    <property type="entry name" value="NONRIBOSOMAL PEPTIDE SYNTHASE PES1 (EUROFUNG)-RELATED"/>
    <property type="match status" value="1"/>
</dbReference>
<organism evidence="2 3">
    <name type="scientific">Paraburkholderia solitsugae</name>
    <dbReference type="NCBI Taxonomy" id="2675748"/>
    <lineage>
        <taxon>Bacteria</taxon>
        <taxon>Pseudomonadati</taxon>
        <taxon>Pseudomonadota</taxon>
        <taxon>Betaproteobacteria</taxon>
        <taxon>Burkholderiales</taxon>
        <taxon>Burkholderiaceae</taxon>
        <taxon>Paraburkholderia</taxon>
    </lineage>
</organism>
<dbReference type="Gene3D" id="3.40.50.12780">
    <property type="entry name" value="N-terminal domain of ligase-like"/>
    <property type="match status" value="1"/>
</dbReference>
<sequence>MAPVFDGRTPHQTACLVEQARKAIGAKIVSAWGMTEMGAVTLTKLDDDDERSFATDGCPLPGVEAKVVDEGNAPLPVGAIGRLLVRSCSSFGGYQHRSHLNATVGGSR</sequence>
<protein>
    <submittedName>
        <fullName evidence="2">AMP-binding protein</fullName>
    </submittedName>
</protein>
<comment type="caution">
    <text evidence="2">The sequence shown here is derived from an EMBL/GenBank/DDBJ whole genome shotgun (WGS) entry which is preliminary data.</text>
</comment>
<dbReference type="Pfam" id="PF00501">
    <property type="entry name" value="AMP-binding"/>
    <property type="match status" value="1"/>
</dbReference>
<evidence type="ECO:0000313" key="2">
    <source>
        <dbReference type="EMBL" id="NPT43436.1"/>
    </source>
</evidence>
<dbReference type="SUPFAM" id="SSF56801">
    <property type="entry name" value="Acetyl-CoA synthetase-like"/>
    <property type="match status" value="1"/>
</dbReference>
<proteinExistence type="predicted"/>
<dbReference type="InterPro" id="IPR050237">
    <property type="entry name" value="ATP-dep_AMP-bd_enzyme"/>
</dbReference>